<feature type="region of interest" description="Disordered" evidence="7">
    <location>
        <begin position="1"/>
        <end position="48"/>
    </location>
</feature>
<evidence type="ECO:0000256" key="1">
    <source>
        <dbReference type="ARBA" id="ARBA00004141"/>
    </source>
</evidence>
<keyword evidence="10" id="KW-1185">Reference proteome</keyword>
<proteinExistence type="predicted"/>
<comment type="subcellular location">
    <subcellularLocation>
        <location evidence="1">Membrane</location>
        <topology evidence="1">Multi-pass membrane protein</topology>
    </subcellularLocation>
</comment>
<dbReference type="SUPFAM" id="SSF53448">
    <property type="entry name" value="Nucleotide-diphospho-sugar transferases"/>
    <property type="match status" value="1"/>
</dbReference>
<feature type="compositionally biased region" description="Polar residues" evidence="7">
    <location>
        <begin position="469"/>
        <end position="488"/>
    </location>
</feature>
<dbReference type="PANTHER" id="PTHR43867">
    <property type="entry name" value="CELLULOSE SYNTHASE CATALYTIC SUBUNIT A [UDP-FORMING]"/>
    <property type="match status" value="1"/>
</dbReference>
<evidence type="ECO:0000256" key="8">
    <source>
        <dbReference type="SAM" id="Phobius"/>
    </source>
</evidence>
<dbReference type="PANTHER" id="PTHR43867:SF2">
    <property type="entry name" value="CELLULOSE SYNTHASE CATALYTIC SUBUNIT A [UDP-FORMING]"/>
    <property type="match status" value="1"/>
</dbReference>
<keyword evidence="4 8" id="KW-0812">Transmembrane</keyword>
<gene>
    <name evidence="9" type="ORF">IQ236_15935</name>
</gene>
<keyword evidence="5 8" id="KW-1133">Transmembrane helix</keyword>
<evidence type="ECO:0000256" key="4">
    <source>
        <dbReference type="ARBA" id="ARBA00022692"/>
    </source>
</evidence>
<dbReference type="Proteomes" id="UP000640725">
    <property type="component" value="Unassembled WGS sequence"/>
</dbReference>
<sequence length="554" mass="62232">MPKQSWPEKDADSLCNGDVKALTSDQDYPDSSPAWKSQRNQQDSGVSGNGASMVYPSVNVATPHAGTSFSPKESDFKVCSQWYQGRRQKAAVALSLIWGGIIILHFVSWGMGFILGLTGLLSIHALRIFLAKTRSFEEILPEQSQQHWPYVSLLVAAKNEEAVIGRLVKNLCSLDYPSDCYELWVVDDNSSDQTSVILEKLAQDYQQLKVLRRSGNATGGKSGALNQVLPLTQGEILGVFDADAQIAPDMLRHVVPLFNTEQVGAVQVRKAIANASENFWTRSQAAEMALDAYFQEQRITIGGIGELRGNGQFVRRQALLSCGGWNEETITDDLDLTIRLHLDQWDIECLSFPPVNEEGVTHFKALWHQRNRWAEGGYQRYLDYWRLILRNRMGTSKTIDLLGFWITQYILPTAAVPDLVLSLIQRRLPLTTPLTCFTVTLSLLGMFLGLRRIRQTQPIKVKPNTQLRRTAELTSPESTNATSPQPALTQRPGLRLREPLTLWIDTVRGTVYMLHWLLVVGSTTARISIRPKQLKWVKTVHQGTRTDAPWHVSE</sequence>
<comment type="caution">
    <text evidence="9">The sequence shown here is derived from an EMBL/GenBank/DDBJ whole genome shotgun (WGS) entry which is preliminary data.</text>
</comment>
<evidence type="ECO:0000256" key="7">
    <source>
        <dbReference type="SAM" id="MobiDB-lite"/>
    </source>
</evidence>
<feature type="compositionally biased region" description="Basic and acidic residues" evidence="7">
    <location>
        <begin position="1"/>
        <end position="12"/>
    </location>
</feature>
<dbReference type="EMBL" id="JADEWU010000038">
    <property type="protein sequence ID" value="MBE9144696.1"/>
    <property type="molecule type" value="Genomic_DNA"/>
</dbReference>
<feature type="region of interest" description="Disordered" evidence="7">
    <location>
        <begin position="469"/>
        <end position="490"/>
    </location>
</feature>
<name>A0ABR9UDZ7_9CYAN</name>
<dbReference type="CDD" id="cd06423">
    <property type="entry name" value="CESA_like"/>
    <property type="match status" value="1"/>
</dbReference>
<keyword evidence="6 8" id="KW-0472">Membrane</keyword>
<evidence type="ECO:0000313" key="10">
    <source>
        <dbReference type="Proteomes" id="UP000640725"/>
    </source>
</evidence>
<dbReference type="InterPro" id="IPR029044">
    <property type="entry name" value="Nucleotide-diphossugar_trans"/>
</dbReference>
<dbReference type="Gene3D" id="3.90.550.10">
    <property type="entry name" value="Spore Coat Polysaccharide Biosynthesis Protein SpsA, Chain A"/>
    <property type="match status" value="1"/>
</dbReference>
<dbReference type="Pfam" id="PF13641">
    <property type="entry name" value="Glyco_tranf_2_3"/>
    <property type="match status" value="1"/>
</dbReference>
<protein>
    <submittedName>
        <fullName evidence="9">Glycosyltransferase family 2 protein</fullName>
    </submittedName>
</protein>
<feature type="transmembrane region" description="Helical" evidence="8">
    <location>
        <begin position="430"/>
        <end position="450"/>
    </location>
</feature>
<organism evidence="9 10">
    <name type="scientific">Planktothrix mougeotii LEGE 06226</name>
    <dbReference type="NCBI Taxonomy" id="1828728"/>
    <lineage>
        <taxon>Bacteria</taxon>
        <taxon>Bacillati</taxon>
        <taxon>Cyanobacteriota</taxon>
        <taxon>Cyanophyceae</taxon>
        <taxon>Oscillatoriophycideae</taxon>
        <taxon>Oscillatoriales</taxon>
        <taxon>Microcoleaceae</taxon>
        <taxon>Planktothrix</taxon>
    </lineage>
</organism>
<evidence type="ECO:0000256" key="6">
    <source>
        <dbReference type="ARBA" id="ARBA00023136"/>
    </source>
</evidence>
<feature type="transmembrane region" description="Helical" evidence="8">
    <location>
        <begin position="90"/>
        <end position="107"/>
    </location>
</feature>
<dbReference type="InterPro" id="IPR050321">
    <property type="entry name" value="Glycosyltr_2/OpgH_subfam"/>
</dbReference>
<evidence type="ECO:0000256" key="5">
    <source>
        <dbReference type="ARBA" id="ARBA00022989"/>
    </source>
</evidence>
<keyword evidence="3" id="KW-0808">Transferase</keyword>
<reference evidence="9 10" key="1">
    <citation type="submission" date="2020-10" db="EMBL/GenBank/DDBJ databases">
        <authorList>
            <person name="Castelo-Branco R."/>
            <person name="Eusebio N."/>
            <person name="Adriana R."/>
            <person name="Vieira A."/>
            <person name="Brugerolle De Fraissinette N."/>
            <person name="Rezende De Castro R."/>
            <person name="Schneider M.P."/>
            <person name="Vasconcelos V."/>
            <person name="Leao P.N."/>
        </authorList>
    </citation>
    <scope>NUCLEOTIDE SEQUENCE [LARGE SCALE GENOMIC DNA]</scope>
    <source>
        <strain evidence="9 10">LEGE 06226</strain>
    </source>
</reference>
<keyword evidence="2" id="KW-0328">Glycosyltransferase</keyword>
<evidence type="ECO:0000256" key="2">
    <source>
        <dbReference type="ARBA" id="ARBA00022676"/>
    </source>
</evidence>
<dbReference type="RefSeq" id="WP_193870214.1">
    <property type="nucleotide sequence ID" value="NZ_JADEWU010000038.1"/>
</dbReference>
<evidence type="ECO:0000256" key="3">
    <source>
        <dbReference type="ARBA" id="ARBA00022679"/>
    </source>
</evidence>
<evidence type="ECO:0000313" key="9">
    <source>
        <dbReference type="EMBL" id="MBE9144696.1"/>
    </source>
</evidence>
<feature type="compositionally biased region" description="Polar residues" evidence="7">
    <location>
        <begin position="34"/>
        <end position="48"/>
    </location>
</feature>
<accession>A0ABR9UDZ7</accession>